<accession>A0A6L9QCY6</accession>
<dbReference type="EMBL" id="JAAGLI010000213">
    <property type="protein sequence ID" value="NEA22543.1"/>
    <property type="molecule type" value="Genomic_DNA"/>
</dbReference>
<sequence length="314" mass="34021">MPDSTHPAPANALGRPIAELRDSGLLWLMNRVVFHPRGLALALHADSTGQITRWSLLGDGSEAWSFPDEVDQTHFRNAEATLCAARARSDAPSEPLEPTVRRSPDVPARGVHVIPGSVPEGVVPPSTSMATPRPDDVSDELLDDLAERLIKARLTARQIVAADGYAATVIRSDAEAADAAAAVVAGWLPEIERRVRAQVMADLFGAPEEIARREAEAAQSTPDDTVRLCEMAQPGEHERQARGKVAADLKRAAAGRRDYASHAPEHIVAELEAEARVFDTASRVATQPSEVMWGLLPAAMWTDADRPTERREPW</sequence>
<dbReference type="EMBL" id="JAAGLI010000093">
    <property type="protein sequence ID" value="NEA21583.1"/>
    <property type="molecule type" value="Genomic_DNA"/>
</dbReference>
<comment type="caution">
    <text evidence="3">The sequence shown here is derived from an EMBL/GenBank/DDBJ whole genome shotgun (WGS) entry which is preliminary data.</text>
</comment>
<feature type="compositionally biased region" description="Low complexity" evidence="1">
    <location>
        <begin position="113"/>
        <end position="126"/>
    </location>
</feature>
<reference evidence="3 4" key="1">
    <citation type="submission" date="2020-01" db="EMBL/GenBank/DDBJ databases">
        <title>Insect and environment-associated Actinomycetes.</title>
        <authorList>
            <person name="Currrie C."/>
            <person name="Chevrette M."/>
            <person name="Carlson C."/>
            <person name="Stubbendieck R."/>
            <person name="Wendt-Pienkowski E."/>
        </authorList>
    </citation>
    <scope>NUCLEOTIDE SEQUENCE [LARGE SCALE GENOMIC DNA]</scope>
    <source>
        <strain evidence="3 4">SID10258</strain>
    </source>
</reference>
<evidence type="ECO:0000313" key="4">
    <source>
        <dbReference type="Proteomes" id="UP000475532"/>
    </source>
</evidence>
<protein>
    <submittedName>
        <fullName evidence="3">Uncharacterized protein</fullName>
    </submittedName>
</protein>
<feature type="region of interest" description="Disordered" evidence="1">
    <location>
        <begin position="87"/>
        <end position="136"/>
    </location>
</feature>
<gene>
    <name evidence="2" type="ORF">G3I70_03585</name>
    <name evidence="3" type="ORF">G3I70_08575</name>
</gene>
<dbReference type="RefSeq" id="WP_163053208.1">
    <property type="nucleotide sequence ID" value="NZ_JAAGLI010000093.1"/>
</dbReference>
<dbReference type="AlphaFoldDB" id="A0A6L9QCY6"/>
<name>A0A6L9QCY6_9ACTN</name>
<organism evidence="3 4">
    <name type="scientific">Actinomadura bangladeshensis</name>
    <dbReference type="NCBI Taxonomy" id="453573"/>
    <lineage>
        <taxon>Bacteria</taxon>
        <taxon>Bacillati</taxon>
        <taxon>Actinomycetota</taxon>
        <taxon>Actinomycetes</taxon>
        <taxon>Streptosporangiales</taxon>
        <taxon>Thermomonosporaceae</taxon>
        <taxon>Actinomadura</taxon>
    </lineage>
</organism>
<proteinExistence type="predicted"/>
<evidence type="ECO:0000313" key="3">
    <source>
        <dbReference type="EMBL" id="NEA22543.1"/>
    </source>
</evidence>
<dbReference type="Proteomes" id="UP000475532">
    <property type="component" value="Unassembled WGS sequence"/>
</dbReference>
<evidence type="ECO:0000256" key="1">
    <source>
        <dbReference type="SAM" id="MobiDB-lite"/>
    </source>
</evidence>
<evidence type="ECO:0000313" key="2">
    <source>
        <dbReference type="EMBL" id="NEA21583.1"/>
    </source>
</evidence>